<dbReference type="InterPro" id="IPR013083">
    <property type="entry name" value="Znf_RING/FYVE/PHD"/>
</dbReference>
<keyword evidence="3" id="KW-0862">Zinc</keyword>
<feature type="domain" description="PHD-type" evidence="5">
    <location>
        <begin position="144"/>
        <end position="195"/>
    </location>
</feature>
<dbReference type="GO" id="GO:0003682">
    <property type="term" value="F:chromatin binding"/>
    <property type="evidence" value="ECO:0007669"/>
    <property type="project" value="InterPro"/>
</dbReference>
<evidence type="ECO:0000313" key="7">
    <source>
        <dbReference type="EMBL" id="KNC50237.1"/>
    </source>
</evidence>
<evidence type="ECO:0000256" key="2">
    <source>
        <dbReference type="ARBA" id="ARBA00022771"/>
    </source>
</evidence>
<dbReference type="InterPro" id="IPR011011">
    <property type="entry name" value="Znf_FYVE_PHD"/>
</dbReference>
<dbReference type="SMART" id="SM00249">
    <property type="entry name" value="PHD"/>
    <property type="match status" value="1"/>
</dbReference>
<protein>
    <submittedName>
        <fullName evidence="7">BAH-PHD domain-containing protein</fullName>
    </submittedName>
</protein>
<dbReference type="Gene3D" id="3.30.40.10">
    <property type="entry name" value="Zinc/RING finger domain, C3HC4 (zinc finger)"/>
    <property type="match status" value="1"/>
</dbReference>
<dbReference type="RefSeq" id="XP_013757067.1">
    <property type="nucleotide sequence ID" value="XM_013901613.1"/>
</dbReference>
<reference evidence="7 8" key="1">
    <citation type="submission" date="2010-05" db="EMBL/GenBank/DDBJ databases">
        <title>The Genome Sequence of Thecamonas trahens ATCC 50062.</title>
        <authorList>
            <consortium name="The Broad Institute Genome Sequencing Platform"/>
            <person name="Russ C."/>
            <person name="Cuomo C."/>
            <person name="Shea T."/>
            <person name="Young S.K."/>
            <person name="Zeng Q."/>
            <person name="Koehrsen M."/>
            <person name="Haas B."/>
            <person name="Borodovsky M."/>
            <person name="Guigo R."/>
            <person name="Alvarado L."/>
            <person name="Berlin A."/>
            <person name="Bochicchio J."/>
            <person name="Borenstein D."/>
            <person name="Chapman S."/>
            <person name="Chen Z."/>
            <person name="Freedman E."/>
            <person name="Gellesch M."/>
            <person name="Goldberg J."/>
            <person name="Griggs A."/>
            <person name="Gujja S."/>
            <person name="Heilman E."/>
            <person name="Heiman D."/>
            <person name="Hepburn T."/>
            <person name="Howarth C."/>
            <person name="Jen D."/>
            <person name="Larson L."/>
            <person name="Mehta T."/>
            <person name="Park D."/>
            <person name="Pearson M."/>
            <person name="Roberts A."/>
            <person name="Saif S."/>
            <person name="Shenoy N."/>
            <person name="Sisk P."/>
            <person name="Stolte C."/>
            <person name="Sykes S."/>
            <person name="Thomson T."/>
            <person name="Walk T."/>
            <person name="White J."/>
            <person name="Yandava C."/>
            <person name="Burger G."/>
            <person name="Gray M.W."/>
            <person name="Holland P.W.H."/>
            <person name="King N."/>
            <person name="Lang F.B.F."/>
            <person name="Roger A.J."/>
            <person name="Ruiz-Trillo I."/>
            <person name="Lander E."/>
            <person name="Nusbaum C."/>
        </authorList>
    </citation>
    <scope>NUCLEOTIDE SEQUENCE [LARGE SCALE GENOMIC DNA]</scope>
    <source>
        <strain evidence="7 8">ATCC 50062</strain>
    </source>
</reference>
<dbReference type="InterPro" id="IPR001965">
    <property type="entry name" value="Znf_PHD"/>
</dbReference>
<dbReference type="EMBL" id="GL349460">
    <property type="protein sequence ID" value="KNC50237.1"/>
    <property type="molecule type" value="Genomic_DNA"/>
</dbReference>
<evidence type="ECO:0000256" key="3">
    <source>
        <dbReference type="ARBA" id="ARBA00022833"/>
    </source>
</evidence>
<dbReference type="OrthoDB" id="436852at2759"/>
<keyword evidence="1" id="KW-0479">Metal-binding</keyword>
<dbReference type="InterPro" id="IPR019787">
    <property type="entry name" value="Znf_PHD-finger"/>
</dbReference>
<dbReference type="Pfam" id="PF01426">
    <property type="entry name" value="BAH"/>
    <property type="match status" value="1"/>
</dbReference>
<evidence type="ECO:0000256" key="4">
    <source>
        <dbReference type="PROSITE-ProRule" id="PRU00146"/>
    </source>
</evidence>
<evidence type="ECO:0000259" key="5">
    <source>
        <dbReference type="PROSITE" id="PS50016"/>
    </source>
</evidence>
<evidence type="ECO:0000313" key="8">
    <source>
        <dbReference type="Proteomes" id="UP000054408"/>
    </source>
</evidence>
<gene>
    <name evidence="7" type="ORF">AMSG_06392</name>
</gene>
<dbReference type="PANTHER" id="PTHR46364">
    <property type="entry name" value="OS08G0421900 PROTEIN"/>
    <property type="match status" value="1"/>
</dbReference>
<dbReference type="OMA" id="KFICLCE"/>
<dbReference type="InterPro" id="IPR001025">
    <property type="entry name" value="BAH_dom"/>
</dbReference>
<dbReference type="Gene3D" id="2.30.30.490">
    <property type="match status" value="1"/>
</dbReference>
<dbReference type="Proteomes" id="UP000054408">
    <property type="component" value="Unassembled WGS sequence"/>
</dbReference>
<proteinExistence type="predicted"/>
<dbReference type="SMART" id="SM00439">
    <property type="entry name" value="BAH"/>
    <property type="match status" value="1"/>
</dbReference>
<feature type="domain" description="BAH" evidence="6">
    <location>
        <begin position="13"/>
        <end position="143"/>
    </location>
</feature>
<evidence type="ECO:0000259" key="6">
    <source>
        <dbReference type="PROSITE" id="PS51038"/>
    </source>
</evidence>
<sequence>MTASYGSFELQGVRFFVGDVLVARASDDGSTLPYLGKLVAIELDETGSVALDMRWYYRPEETQEGRQFHHGKKEVFSSNHYDRVYVESIECKALVLGLDHYHELHQRLAAHSRELVQEGVSADHVYFCRQHYRTDTNTFAPALDVYCSCKRPCNPDKLMIACDACDDWIHGECAGLDDKGIAALDNYVCDACKSKKANAS</sequence>
<keyword evidence="2 4" id="KW-0863">Zinc-finger</keyword>
<dbReference type="SUPFAM" id="SSF57903">
    <property type="entry name" value="FYVE/PHD zinc finger"/>
    <property type="match status" value="1"/>
</dbReference>
<dbReference type="AlphaFoldDB" id="A0A0L0DD17"/>
<dbReference type="STRING" id="461836.A0A0L0DD17"/>
<dbReference type="eggNOG" id="KOG1886">
    <property type="taxonomic scope" value="Eukaryota"/>
</dbReference>
<dbReference type="PROSITE" id="PS50016">
    <property type="entry name" value="ZF_PHD_2"/>
    <property type="match status" value="1"/>
</dbReference>
<accession>A0A0L0DD17</accession>
<dbReference type="InterPro" id="IPR043151">
    <property type="entry name" value="BAH_sf"/>
</dbReference>
<organism evidence="7 8">
    <name type="scientific">Thecamonas trahens ATCC 50062</name>
    <dbReference type="NCBI Taxonomy" id="461836"/>
    <lineage>
        <taxon>Eukaryota</taxon>
        <taxon>Apusozoa</taxon>
        <taxon>Apusomonadida</taxon>
        <taxon>Apusomonadidae</taxon>
        <taxon>Thecamonas</taxon>
    </lineage>
</organism>
<evidence type="ECO:0000256" key="1">
    <source>
        <dbReference type="ARBA" id="ARBA00022723"/>
    </source>
</evidence>
<dbReference type="PROSITE" id="PS51038">
    <property type="entry name" value="BAH"/>
    <property type="match status" value="1"/>
</dbReference>
<dbReference type="GeneID" id="25565556"/>
<dbReference type="Pfam" id="PF00628">
    <property type="entry name" value="PHD"/>
    <property type="match status" value="1"/>
</dbReference>
<keyword evidence="8" id="KW-1185">Reference proteome</keyword>
<name>A0A0L0DD17_THETB</name>
<dbReference type="GO" id="GO:0008270">
    <property type="term" value="F:zinc ion binding"/>
    <property type="evidence" value="ECO:0007669"/>
    <property type="project" value="UniProtKB-KW"/>
</dbReference>